<gene>
    <name evidence="1" type="ORF">QM480_00115</name>
</gene>
<organism evidence="1 2">
    <name type="scientific">Flectobacillus longus</name>
    <dbReference type="NCBI Taxonomy" id="2984207"/>
    <lineage>
        <taxon>Bacteria</taxon>
        <taxon>Pseudomonadati</taxon>
        <taxon>Bacteroidota</taxon>
        <taxon>Cytophagia</taxon>
        <taxon>Cytophagales</taxon>
        <taxon>Flectobacillaceae</taxon>
        <taxon>Flectobacillus</taxon>
    </lineage>
</organism>
<keyword evidence="2" id="KW-1185">Reference proteome</keyword>
<evidence type="ECO:0000313" key="1">
    <source>
        <dbReference type="EMBL" id="MDI9862706.1"/>
    </source>
</evidence>
<evidence type="ECO:0008006" key="3">
    <source>
        <dbReference type="Google" id="ProtNLM"/>
    </source>
</evidence>
<protein>
    <recommendedName>
        <fullName evidence="3">GIY-YIG domain-containing protein</fullName>
    </recommendedName>
</protein>
<proteinExistence type="predicted"/>
<evidence type="ECO:0000313" key="2">
    <source>
        <dbReference type="Proteomes" id="UP001236569"/>
    </source>
</evidence>
<sequence>MNLKINGKTLEFKIVPLTFVAKDITSIFFNKNNKTLKETFEHHKYSRLKLLLADKYKNHLDTKLGDFLKSLKQANDKNYLCFLNKYGDNNFCEFTIQDHLTDKGIYCYIKDDKIKYIGRCTDNFKKRINQGYGKIHPKNCFIDGQATNCHLNSLINSADNVKFGVYVMTDKSTVEIKELEKLILTCNRFEWNIQTS</sequence>
<dbReference type="RefSeq" id="WP_283368077.1">
    <property type="nucleotide sequence ID" value="NZ_JASHID010000001.1"/>
</dbReference>
<name>A0ABT6YHQ4_9BACT</name>
<comment type="caution">
    <text evidence="1">The sequence shown here is derived from an EMBL/GenBank/DDBJ whole genome shotgun (WGS) entry which is preliminary data.</text>
</comment>
<reference evidence="1 2" key="1">
    <citation type="submission" date="2023-05" db="EMBL/GenBank/DDBJ databases">
        <title>Novel species of genus Flectobacillus isolated from stream in China.</title>
        <authorList>
            <person name="Lu H."/>
        </authorList>
    </citation>
    <scope>NUCLEOTIDE SEQUENCE [LARGE SCALE GENOMIC DNA]</scope>
    <source>
        <strain evidence="1 2">DC10W</strain>
    </source>
</reference>
<dbReference type="Proteomes" id="UP001236569">
    <property type="component" value="Unassembled WGS sequence"/>
</dbReference>
<accession>A0ABT6YHQ4</accession>
<dbReference type="EMBL" id="JASHID010000001">
    <property type="protein sequence ID" value="MDI9862706.1"/>
    <property type="molecule type" value="Genomic_DNA"/>
</dbReference>